<organism evidence="1 2">
    <name type="scientific">Agrocybe chaxingu</name>
    <dbReference type="NCBI Taxonomy" id="84603"/>
    <lineage>
        <taxon>Eukaryota</taxon>
        <taxon>Fungi</taxon>
        <taxon>Dikarya</taxon>
        <taxon>Basidiomycota</taxon>
        <taxon>Agaricomycotina</taxon>
        <taxon>Agaricomycetes</taxon>
        <taxon>Agaricomycetidae</taxon>
        <taxon>Agaricales</taxon>
        <taxon>Agaricineae</taxon>
        <taxon>Strophariaceae</taxon>
        <taxon>Agrocybe</taxon>
    </lineage>
</organism>
<reference evidence="1" key="1">
    <citation type="submission" date="2022-07" db="EMBL/GenBank/DDBJ databases">
        <title>Genome Sequence of Agrocybe chaxingu.</title>
        <authorList>
            <person name="Buettner E."/>
        </authorList>
    </citation>
    <scope>NUCLEOTIDE SEQUENCE</scope>
    <source>
        <strain evidence="1">MP-N11</strain>
    </source>
</reference>
<protein>
    <submittedName>
        <fullName evidence="1">Uncharacterized protein</fullName>
    </submittedName>
</protein>
<accession>A0A9W8MVG9</accession>
<dbReference type="Proteomes" id="UP001148786">
    <property type="component" value="Unassembled WGS sequence"/>
</dbReference>
<name>A0A9W8MVG9_9AGAR</name>
<gene>
    <name evidence="1" type="ORF">NLJ89_g6997</name>
</gene>
<proteinExistence type="predicted"/>
<dbReference type="EMBL" id="JANKHO010000792">
    <property type="protein sequence ID" value="KAJ3506210.1"/>
    <property type="molecule type" value="Genomic_DNA"/>
</dbReference>
<sequence length="228" mass="25053">MSSATTFGDIYPRVEQEDVSGPKMHGRILLKLFFVDQNGIETHAASALVPFQSNYELIIHSARISLDKHNPDLRGAQWERHIATKCVVPGDSSTLWPKVTSQEWPLITPSDAIGIFVFRRSPETQKQASEAVQAAASAPARTIKLISVTMEGGDHGVLVALPATYEDLLAAVSKEYEFEGDAKEVLRFSTYMPDGCGGGSWVVLTKAAFNALLDVHPSEMLYLFVRFV</sequence>
<comment type="caution">
    <text evidence="1">The sequence shown here is derived from an EMBL/GenBank/DDBJ whole genome shotgun (WGS) entry which is preliminary data.</text>
</comment>
<dbReference type="AlphaFoldDB" id="A0A9W8MVG9"/>
<keyword evidence="2" id="KW-1185">Reference proteome</keyword>
<dbReference type="OrthoDB" id="10312383at2759"/>
<evidence type="ECO:0000313" key="2">
    <source>
        <dbReference type="Proteomes" id="UP001148786"/>
    </source>
</evidence>
<evidence type="ECO:0000313" key="1">
    <source>
        <dbReference type="EMBL" id="KAJ3506210.1"/>
    </source>
</evidence>